<organism evidence="2 3">
    <name type="scientific">Lepeophtheirus salmonis</name>
    <name type="common">Salmon louse</name>
    <name type="synonym">Caligus salmonis</name>
    <dbReference type="NCBI Taxonomy" id="72036"/>
    <lineage>
        <taxon>Eukaryota</taxon>
        <taxon>Metazoa</taxon>
        <taxon>Ecdysozoa</taxon>
        <taxon>Arthropoda</taxon>
        <taxon>Crustacea</taxon>
        <taxon>Multicrustacea</taxon>
        <taxon>Hexanauplia</taxon>
        <taxon>Copepoda</taxon>
        <taxon>Siphonostomatoida</taxon>
        <taxon>Caligidae</taxon>
        <taxon>Lepeophtheirus</taxon>
    </lineage>
</organism>
<dbReference type="OrthoDB" id="1773at2759"/>
<name>A0A7R8D500_LEPSM</name>
<dbReference type="GO" id="GO:0046872">
    <property type="term" value="F:metal ion binding"/>
    <property type="evidence" value="ECO:0007669"/>
    <property type="project" value="UniProtKB-KW"/>
</dbReference>
<evidence type="ECO:0000313" key="3">
    <source>
        <dbReference type="Proteomes" id="UP000675881"/>
    </source>
</evidence>
<dbReference type="PANTHER" id="PTHR11105">
    <property type="entry name" value="CITRATE LYASE SUBUNIT BETA-RELATED"/>
    <property type="match status" value="1"/>
</dbReference>
<dbReference type="EC" id="4.1.-.-" evidence="2"/>
<dbReference type="SMART" id="SM00355">
    <property type="entry name" value="ZnF_C2H2"/>
    <property type="match status" value="12"/>
</dbReference>
<accession>A0A7R8D500</accession>
<dbReference type="InterPro" id="IPR040442">
    <property type="entry name" value="Pyrv_kinase-like_dom_sf"/>
</dbReference>
<keyword evidence="2" id="KW-0456">Lyase</keyword>
<dbReference type="InterPro" id="IPR040186">
    <property type="entry name" value="Citramalyl-CoA_lyase"/>
</dbReference>
<dbReference type="GO" id="GO:0106064">
    <property type="term" value="P:regulation of cobalamin metabolic process"/>
    <property type="evidence" value="ECO:0007669"/>
    <property type="project" value="TreeGrafter"/>
</dbReference>
<dbReference type="SUPFAM" id="SSF51621">
    <property type="entry name" value="Phosphoenolpyruvate/pyruvate domain"/>
    <property type="match status" value="1"/>
</dbReference>
<reference evidence="2" key="1">
    <citation type="submission" date="2021-02" db="EMBL/GenBank/DDBJ databases">
        <authorList>
            <person name="Bekaert M."/>
        </authorList>
    </citation>
    <scope>NUCLEOTIDE SEQUENCE</scope>
    <source>
        <strain evidence="2">IoA-00</strain>
    </source>
</reference>
<evidence type="ECO:0000313" key="2">
    <source>
        <dbReference type="EMBL" id="CAF3030398.1"/>
    </source>
</evidence>
<protein>
    <submittedName>
        <fullName evidence="2">CLYBL</fullName>
        <ecNumber evidence="2">4.1.-.-</ecNumber>
    </submittedName>
</protein>
<keyword evidence="1" id="KW-0479">Metal-binding</keyword>
<proteinExistence type="predicted"/>
<dbReference type="InterPro" id="IPR015813">
    <property type="entry name" value="Pyrv/PenolPyrv_kinase-like_dom"/>
</dbReference>
<evidence type="ECO:0000256" key="1">
    <source>
        <dbReference type="ARBA" id="ARBA00022723"/>
    </source>
</evidence>
<dbReference type="GO" id="GO:0047777">
    <property type="term" value="F:(S)-citramalyl-CoA lyase activity"/>
    <property type="evidence" value="ECO:0007669"/>
    <property type="project" value="TreeGrafter"/>
</dbReference>
<dbReference type="InterPro" id="IPR005000">
    <property type="entry name" value="Aldolase/citrate-lyase_domain"/>
</dbReference>
<dbReference type="PANTHER" id="PTHR11105:SF0">
    <property type="entry name" value="CITRAMALYL-COA LYASE, MITOCHONDRIAL"/>
    <property type="match status" value="1"/>
</dbReference>
<dbReference type="EMBL" id="HG994587">
    <property type="protein sequence ID" value="CAF3030398.1"/>
    <property type="molecule type" value="Genomic_DNA"/>
</dbReference>
<dbReference type="Pfam" id="PF03328">
    <property type="entry name" value="HpcH_HpaI"/>
    <property type="match status" value="2"/>
</dbReference>
<dbReference type="PROSITE" id="PS00028">
    <property type="entry name" value="ZINC_FINGER_C2H2_1"/>
    <property type="match status" value="2"/>
</dbReference>
<keyword evidence="3" id="KW-1185">Reference proteome</keyword>
<dbReference type="AlphaFoldDB" id="A0A7R8D500"/>
<dbReference type="PROSITE" id="PS50157">
    <property type="entry name" value="ZINC_FINGER_C2H2_2"/>
    <property type="match status" value="1"/>
</dbReference>
<gene>
    <name evidence="2" type="ORF">LSAA_14035</name>
</gene>
<sequence>MNDFMCPSCDKELTDHQALEAHLSLYCTTSVTNVSDENVVASPHESRNELVDHAATHLRCHICLTSKHNFKGLNDMRAHFEKKHDHFPCLWCHFIFETKSSLTKHFREIHLDFYKHLKYPGEPMPLILESILKDNALKLTSIFRAIETNYPYLYLIEKKRDWKREIVCELYSNSRYANTMGDRSHSETLFYIENMEEIVVIGDDNLICKDMTSPVDSVKRRDASKAYVPNHILQLIYEDEDMEDMSVESIRQQEGFLRGCNKPLKVYGMCSLCGRLFSDNESLHVHIKYGCKGISDIRNEENKLIMDKAKCPFCNIVFDRFRHLVHHVLSSSCESAPKDSQICVCNYCPMFLSIDELFDHFMSMHMPKNNHNNDLRTHFTSYHLGEIWTCCVCQLQFLSMDLYDKHLTSIHPIQALSLDSSEYSCSVCQVMFNTQEDQDLHLSTTTEHPVCWVCHFPCQTWNELLAHFNTDCIDHSPFYCRDCNKLFHKSRFKSLHVNFQHSKGFLDAKKKRILVLNISPLKCIIDHSSDLSIKFHSKGTKCKACSKETALYECSICYYPVHSLQELHIHLEKANHKDLTCLHCLKRFLTPKELILHYYDFLNLNKCSFTYKYMLALHNALLKKYSGHIKSSVCLFSSSLDKRHSTPRRALMYVPGSDKRKLAKIPQLGADCICLDMEDGVSYVAKGEARQLIRNILDGKLEIDFGQSERSIRFNSVQSGLLEKDAEVIFRGDLRSLPSSVQLPKVDDSEHVKWFSESALALINLNDIVKGILQIKDAPFFPEAIVFGSDDYIANVGGTRTPEAAELIYARQKVVAVAKAYGLQAIDLVHINYKDLEGLKAQSIEGVHMGFSGKQVIHPGQVATVHSCFSPSEEKVRWATELIQEFKVHERSGKGAFTFRGNMIDMPLVLQAQNVLDLNQGTTY</sequence>
<dbReference type="Proteomes" id="UP000675881">
    <property type="component" value="Chromosome 8"/>
</dbReference>
<dbReference type="InterPro" id="IPR013087">
    <property type="entry name" value="Znf_C2H2_type"/>
</dbReference>
<dbReference type="Gene3D" id="3.20.20.60">
    <property type="entry name" value="Phosphoenolpyruvate-binding domains"/>
    <property type="match status" value="1"/>
</dbReference>